<proteinExistence type="predicted"/>
<reference evidence="2 3" key="1">
    <citation type="submission" date="2015-12" db="EMBL/GenBank/DDBJ databases">
        <title>Draft genome sequence of Moniliophthora roreri, the causal agent of frosty pod rot of cacao.</title>
        <authorList>
            <person name="Aime M.C."/>
            <person name="Diaz-Valderrama J.R."/>
            <person name="Kijpornyongpan T."/>
            <person name="Phillips-Mora W."/>
        </authorList>
    </citation>
    <scope>NUCLEOTIDE SEQUENCE [LARGE SCALE GENOMIC DNA]</scope>
    <source>
        <strain evidence="2 3">MCA 2952</strain>
    </source>
</reference>
<feature type="region of interest" description="Disordered" evidence="1">
    <location>
        <begin position="397"/>
        <end position="416"/>
    </location>
</feature>
<feature type="region of interest" description="Disordered" evidence="1">
    <location>
        <begin position="1"/>
        <end position="35"/>
    </location>
</feature>
<feature type="compositionally biased region" description="Polar residues" evidence="1">
    <location>
        <begin position="141"/>
        <end position="154"/>
    </location>
</feature>
<dbReference type="Proteomes" id="UP000054988">
    <property type="component" value="Unassembled WGS sequence"/>
</dbReference>
<dbReference type="EMBL" id="LATX01002242">
    <property type="protein sequence ID" value="KTB32251.1"/>
    <property type="molecule type" value="Genomic_DNA"/>
</dbReference>
<protein>
    <submittedName>
        <fullName evidence="2">Uncharacterized protein</fullName>
    </submittedName>
</protein>
<name>A0A0W0F7E0_MONRR</name>
<comment type="caution">
    <text evidence="2">The sequence shown here is derived from an EMBL/GenBank/DDBJ whole genome shotgun (WGS) entry which is preliminary data.</text>
</comment>
<feature type="compositionally biased region" description="Low complexity" evidence="1">
    <location>
        <begin position="217"/>
        <end position="231"/>
    </location>
</feature>
<evidence type="ECO:0000313" key="2">
    <source>
        <dbReference type="EMBL" id="KTB32251.1"/>
    </source>
</evidence>
<evidence type="ECO:0000256" key="1">
    <source>
        <dbReference type="SAM" id="MobiDB-lite"/>
    </source>
</evidence>
<feature type="region of interest" description="Disordered" evidence="1">
    <location>
        <begin position="217"/>
        <end position="236"/>
    </location>
</feature>
<accession>A0A0W0F7E0</accession>
<feature type="region of interest" description="Disordered" evidence="1">
    <location>
        <begin position="68"/>
        <end position="157"/>
    </location>
</feature>
<feature type="compositionally biased region" description="Polar residues" evidence="1">
    <location>
        <begin position="68"/>
        <end position="86"/>
    </location>
</feature>
<evidence type="ECO:0000313" key="3">
    <source>
        <dbReference type="Proteomes" id="UP000054988"/>
    </source>
</evidence>
<dbReference type="AlphaFoldDB" id="A0A0W0F7E0"/>
<gene>
    <name evidence="2" type="ORF">WG66_15101</name>
</gene>
<organism evidence="2 3">
    <name type="scientific">Moniliophthora roreri</name>
    <name type="common">Frosty pod rot fungus</name>
    <name type="synonym">Monilia roreri</name>
    <dbReference type="NCBI Taxonomy" id="221103"/>
    <lineage>
        <taxon>Eukaryota</taxon>
        <taxon>Fungi</taxon>
        <taxon>Dikarya</taxon>
        <taxon>Basidiomycota</taxon>
        <taxon>Agaricomycotina</taxon>
        <taxon>Agaricomycetes</taxon>
        <taxon>Agaricomycetidae</taxon>
        <taxon>Agaricales</taxon>
        <taxon>Marasmiineae</taxon>
        <taxon>Marasmiaceae</taxon>
        <taxon>Moniliophthora</taxon>
    </lineage>
</organism>
<sequence length="438" mass="48433">MASNDSLRRKRQRVMGELQRNSNPGSTILPEKGGNFPVEFQSNGDVALQRSTVSNGYKGEKLVVMNMANTSSPLSTQPEGRQNESSDIGPYIQPDSRGDQEGGAYASSYMRETSTEGSLGKRNDDSVSRATSDSPEAWRITPTSTLPPLQSSGSWRRDCFTESCATTPLEEQQSVLCVDRTSPFSDMNNVTKLTKKPSHSLANRAFADLSNLSLNVSLPSTPTTKSPPTQKSLRRKKHLSVLRMSAPLPTHPKPSPILPATPVSARPQSQPFLSQYRTSPEPATTLSVPITSFQAHSRVYSQPNVARLGHPSRPYYSAIRKDVMSPPSPNTMPPPSSFPLIELSDAIPNPIHSGLEDDLDFAQGCASLPRMRHRSAPAFSQRERLELRLALEKDERVLEEDGDSSLDMGRLSPRTSDTLRRKVDKLRRGIRDIWRRRS</sequence>